<dbReference type="GO" id="GO:0004222">
    <property type="term" value="F:metalloendopeptidase activity"/>
    <property type="evidence" value="ECO:0007669"/>
    <property type="project" value="InterPro"/>
</dbReference>
<evidence type="ECO:0000313" key="2">
    <source>
        <dbReference type="EMBL" id="JAR91023.1"/>
    </source>
</evidence>
<feature type="domain" description="Peptidase M13 C-terminal" evidence="1">
    <location>
        <begin position="6"/>
        <end position="143"/>
    </location>
</feature>
<dbReference type="InterPro" id="IPR000718">
    <property type="entry name" value="Peptidase_M13"/>
</dbReference>
<dbReference type="Pfam" id="PF01431">
    <property type="entry name" value="Peptidase_M13"/>
    <property type="match status" value="1"/>
</dbReference>
<dbReference type="PROSITE" id="PS51885">
    <property type="entry name" value="NEPRILYSIN"/>
    <property type="match status" value="1"/>
</dbReference>
<dbReference type="PANTHER" id="PTHR11733:SF241">
    <property type="entry name" value="GH26575P-RELATED"/>
    <property type="match status" value="1"/>
</dbReference>
<dbReference type="AlphaFoldDB" id="A0A147BJQ3"/>
<dbReference type="SUPFAM" id="SSF55486">
    <property type="entry name" value="Metalloproteases ('zincins'), catalytic domain"/>
    <property type="match status" value="1"/>
</dbReference>
<dbReference type="PANTHER" id="PTHR11733">
    <property type="entry name" value="ZINC METALLOPROTEASE FAMILY M13 NEPRILYSIN-RELATED"/>
    <property type="match status" value="1"/>
</dbReference>
<dbReference type="InterPro" id="IPR024079">
    <property type="entry name" value="MetalloPept_cat_dom_sf"/>
</dbReference>
<dbReference type="Gene3D" id="3.40.390.10">
    <property type="entry name" value="Collagenase (Catalytic Domain)"/>
    <property type="match status" value="1"/>
</dbReference>
<accession>A0A147BJQ3</accession>
<name>A0A147BJQ3_IXORI</name>
<dbReference type="GO" id="GO:0005886">
    <property type="term" value="C:plasma membrane"/>
    <property type="evidence" value="ECO:0007669"/>
    <property type="project" value="TreeGrafter"/>
</dbReference>
<dbReference type="GO" id="GO:0016485">
    <property type="term" value="P:protein processing"/>
    <property type="evidence" value="ECO:0007669"/>
    <property type="project" value="TreeGrafter"/>
</dbReference>
<dbReference type="InterPro" id="IPR018497">
    <property type="entry name" value="Peptidase_M13_C"/>
</dbReference>
<organism evidence="2">
    <name type="scientific">Ixodes ricinus</name>
    <name type="common">Common tick</name>
    <name type="synonym">Acarus ricinus</name>
    <dbReference type="NCBI Taxonomy" id="34613"/>
    <lineage>
        <taxon>Eukaryota</taxon>
        <taxon>Metazoa</taxon>
        <taxon>Ecdysozoa</taxon>
        <taxon>Arthropoda</taxon>
        <taxon>Chelicerata</taxon>
        <taxon>Arachnida</taxon>
        <taxon>Acari</taxon>
        <taxon>Parasitiformes</taxon>
        <taxon>Ixodida</taxon>
        <taxon>Ixodoidea</taxon>
        <taxon>Ixodidae</taxon>
        <taxon>Ixodinae</taxon>
        <taxon>Ixodes</taxon>
    </lineage>
</organism>
<evidence type="ECO:0000259" key="1">
    <source>
        <dbReference type="Pfam" id="PF01431"/>
    </source>
</evidence>
<dbReference type="EMBL" id="GEGO01004381">
    <property type="protein sequence ID" value="JAR91023.1"/>
    <property type="molecule type" value="Transcribed_RNA"/>
</dbReference>
<protein>
    <submittedName>
        <fullName evidence="2">Putative peptidase family m13 includes neprilysin</fullName>
    </submittedName>
</protein>
<reference evidence="2" key="1">
    <citation type="journal article" date="2018" name="PLoS Negl. Trop. Dis.">
        <title>Sialome diversity of ticks revealed by RNAseq of single tick salivary glands.</title>
        <authorList>
            <person name="Perner J."/>
            <person name="Kropackova S."/>
            <person name="Kopacek P."/>
            <person name="Ribeiro J.M."/>
        </authorList>
    </citation>
    <scope>NUCLEOTIDE SEQUENCE</scope>
    <source>
        <strain evidence="2">Siblings of single egg batch collected in Ceske Budejovice</strain>
        <tissue evidence="2">Salivary glands</tissue>
    </source>
</reference>
<proteinExistence type="predicted"/>
<sequence>PHLQAYRSCFEDQYNAAHVSNASVDGARSLRSNMMDSVALDVLHKAFRSAVQFYSLQTKGKAQLQEVRLHFPDLPAVSSEQIFFLMYAQSFCEPREDVARVLSKSCWAPAKVRLNVPLSNFDPFAEAFFCASGSPMNPKSKCRAL</sequence>
<feature type="non-terminal residue" evidence="2">
    <location>
        <position position="1"/>
    </location>
</feature>